<dbReference type="InterPro" id="IPR036249">
    <property type="entry name" value="Thioredoxin-like_sf"/>
</dbReference>
<dbReference type="Pfam" id="PF00255">
    <property type="entry name" value="GSHPx"/>
    <property type="match status" value="1"/>
</dbReference>
<dbReference type="PROSITE" id="PS00460">
    <property type="entry name" value="GLUTATHIONE_PEROXID_1"/>
    <property type="match status" value="1"/>
</dbReference>
<evidence type="ECO:0000313" key="7">
    <source>
        <dbReference type="EMBL" id="MDG0789730.1"/>
    </source>
</evidence>
<dbReference type="PROSITE" id="PS51352">
    <property type="entry name" value="THIOREDOXIN_2"/>
    <property type="match status" value="1"/>
</dbReference>
<dbReference type="PRINTS" id="PR01011">
    <property type="entry name" value="GLUTPROXDASE"/>
</dbReference>
<dbReference type="GO" id="GO:0034599">
    <property type="term" value="P:cellular response to oxidative stress"/>
    <property type="evidence" value="ECO:0007669"/>
    <property type="project" value="TreeGrafter"/>
</dbReference>
<dbReference type="CDD" id="cd00340">
    <property type="entry name" value="GSH_Peroxidase"/>
    <property type="match status" value="1"/>
</dbReference>
<comment type="caution">
    <text evidence="7">The sequence shown here is derived from an EMBL/GenBank/DDBJ whole genome shotgun (WGS) entry which is preliminary data.</text>
</comment>
<accession>A0A9X4KD94</accession>
<name>A0A9X4KD94_9BACL</name>
<dbReference type="Proteomes" id="UP001153387">
    <property type="component" value="Unassembled WGS sequence"/>
</dbReference>
<dbReference type="Gene3D" id="3.40.30.10">
    <property type="entry name" value="Glutaredoxin"/>
    <property type="match status" value="1"/>
</dbReference>
<evidence type="ECO:0000256" key="4">
    <source>
        <dbReference type="PIRSR" id="PIRSR000303-1"/>
    </source>
</evidence>
<dbReference type="AlphaFoldDB" id="A0A9X4KD94"/>
<dbReference type="PANTHER" id="PTHR11592">
    <property type="entry name" value="GLUTATHIONE PEROXIDASE"/>
    <property type="match status" value="1"/>
</dbReference>
<evidence type="ECO:0000256" key="3">
    <source>
        <dbReference type="ARBA" id="ARBA00023002"/>
    </source>
</evidence>
<dbReference type="InterPro" id="IPR000889">
    <property type="entry name" value="Glutathione_peroxidase"/>
</dbReference>
<dbReference type="FunFam" id="3.40.30.10:FF:000010">
    <property type="entry name" value="Glutathione peroxidase"/>
    <property type="match status" value="1"/>
</dbReference>
<dbReference type="PROSITE" id="PS51355">
    <property type="entry name" value="GLUTATHIONE_PEROXID_3"/>
    <property type="match status" value="1"/>
</dbReference>
<evidence type="ECO:0000313" key="8">
    <source>
        <dbReference type="Proteomes" id="UP001153387"/>
    </source>
</evidence>
<evidence type="ECO:0000259" key="6">
    <source>
        <dbReference type="PROSITE" id="PS51352"/>
    </source>
</evidence>
<dbReference type="InterPro" id="IPR029760">
    <property type="entry name" value="GPX_CS"/>
</dbReference>
<gene>
    <name evidence="7" type="ORF">OMP38_01865</name>
</gene>
<comment type="similarity">
    <text evidence="1 5">Belongs to the glutathione peroxidase family.</text>
</comment>
<evidence type="ECO:0000256" key="1">
    <source>
        <dbReference type="ARBA" id="ARBA00006926"/>
    </source>
</evidence>
<sequence>MSVYEFKAPSIRGEQVDLSEYQGKVLVIANTASKCGLTPQYEGLQALYEKYGDQGLVVLGFPCNQFAEQEPGTEAEVESFCKLNYGVTFPLFAKADVNGDEALPLFKYLKSETGGADIAWNFTKFVIDREGRVAKRFEPKETPETMAADIESLL</sequence>
<keyword evidence="8" id="KW-1185">Reference proteome</keyword>
<dbReference type="InterPro" id="IPR013766">
    <property type="entry name" value="Thioredoxin_domain"/>
</dbReference>
<organism evidence="7 8">
    <name type="scientific">Cohnella ginsengisoli</name>
    <dbReference type="NCBI Taxonomy" id="425004"/>
    <lineage>
        <taxon>Bacteria</taxon>
        <taxon>Bacillati</taxon>
        <taxon>Bacillota</taxon>
        <taxon>Bacilli</taxon>
        <taxon>Bacillales</taxon>
        <taxon>Paenibacillaceae</taxon>
        <taxon>Cohnella</taxon>
    </lineage>
</organism>
<evidence type="ECO:0000256" key="5">
    <source>
        <dbReference type="RuleBase" id="RU000499"/>
    </source>
</evidence>
<keyword evidence="3 5" id="KW-0560">Oxidoreductase</keyword>
<feature type="domain" description="Thioredoxin" evidence="6">
    <location>
        <begin position="1"/>
        <end position="154"/>
    </location>
</feature>
<protein>
    <recommendedName>
        <fullName evidence="5">Glutathione peroxidase</fullName>
    </recommendedName>
</protein>
<dbReference type="PANTHER" id="PTHR11592:SF78">
    <property type="entry name" value="GLUTATHIONE PEROXIDASE"/>
    <property type="match status" value="1"/>
</dbReference>
<proteinExistence type="inferred from homology"/>
<feature type="active site" evidence="4">
    <location>
        <position position="35"/>
    </location>
</feature>
<evidence type="ECO:0000256" key="2">
    <source>
        <dbReference type="ARBA" id="ARBA00022559"/>
    </source>
</evidence>
<dbReference type="InterPro" id="IPR029759">
    <property type="entry name" value="GPX_AS"/>
</dbReference>
<keyword evidence="2 5" id="KW-0575">Peroxidase</keyword>
<reference evidence="7 8" key="1">
    <citation type="submission" date="2022-10" db="EMBL/GenBank/DDBJ databases">
        <title>Comparative genomic analysis of Cohnella hashimotonis sp. nov., isolated from the International Space Station.</title>
        <authorList>
            <person name="Simpson A."/>
            <person name="Venkateswaran K."/>
        </authorList>
    </citation>
    <scope>NUCLEOTIDE SEQUENCE [LARGE SCALE GENOMIC DNA]</scope>
    <source>
        <strain evidence="7 8">DSM 18997</strain>
    </source>
</reference>
<dbReference type="GO" id="GO:0004601">
    <property type="term" value="F:peroxidase activity"/>
    <property type="evidence" value="ECO:0007669"/>
    <property type="project" value="UniProtKB-KW"/>
</dbReference>
<dbReference type="EMBL" id="JAPDHZ010000002">
    <property type="protein sequence ID" value="MDG0789730.1"/>
    <property type="molecule type" value="Genomic_DNA"/>
</dbReference>
<dbReference type="PROSITE" id="PS00763">
    <property type="entry name" value="GLUTATHIONE_PEROXID_2"/>
    <property type="match status" value="1"/>
</dbReference>
<dbReference type="SUPFAM" id="SSF52833">
    <property type="entry name" value="Thioredoxin-like"/>
    <property type="match status" value="1"/>
</dbReference>
<dbReference type="PIRSF" id="PIRSF000303">
    <property type="entry name" value="Glutathion_perox"/>
    <property type="match status" value="1"/>
</dbReference>
<dbReference type="RefSeq" id="WP_277563637.1">
    <property type="nucleotide sequence ID" value="NZ_JAPDHZ010000002.1"/>
</dbReference>